<dbReference type="CDD" id="cd10448">
    <property type="entry name" value="GIY-YIG_unchar_3"/>
    <property type="match status" value="1"/>
</dbReference>
<dbReference type="PANTHER" id="PTHR34477:SF5">
    <property type="entry name" value="BSL5627 PROTEIN"/>
    <property type="match status" value="1"/>
</dbReference>
<dbReference type="PROSITE" id="PS50164">
    <property type="entry name" value="GIY_YIG"/>
    <property type="match status" value="1"/>
</dbReference>
<evidence type="ECO:0000256" key="1">
    <source>
        <dbReference type="ARBA" id="ARBA00007435"/>
    </source>
</evidence>
<proteinExistence type="inferred from homology"/>
<accession>A0A5L4V5D0</accession>
<comment type="similarity">
    <text evidence="1">Belongs to the UPF0213 family.</text>
</comment>
<dbReference type="InterPro" id="IPR050190">
    <property type="entry name" value="UPF0213_domain"/>
</dbReference>
<dbReference type="InterPro" id="IPR035901">
    <property type="entry name" value="GIY-YIG_endonuc_sf"/>
</dbReference>
<feature type="domain" description="GIY-YIG" evidence="2">
    <location>
        <begin position="4"/>
        <end position="80"/>
    </location>
</feature>
<comment type="caution">
    <text evidence="3">The sequence shown here is derived from an EMBL/GenBank/DDBJ whole genome shotgun (WGS) entry which is preliminary data.</text>
</comment>
<dbReference type="Gene3D" id="3.40.1440.10">
    <property type="entry name" value="GIY-YIG endonuclease"/>
    <property type="match status" value="1"/>
</dbReference>
<reference evidence="3" key="1">
    <citation type="submission" date="2018-05" db="EMBL/GenBank/DDBJ databases">
        <authorList>
            <consortium name="PulseNet: The National Subtyping Network for Foodborne Disease Surveillance"/>
            <person name="Tarr C.L."/>
            <person name="Trees E."/>
            <person name="Katz L.S."/>
            <person name="Carleton-Romer H.A."/>
            <person name="Stroika S."/>
            <person name="Kucerova Z."/>
            <person name="Roache K.F."/>
            <person name="Sabol A.L."/>
            <person name="Besser J."/>
            <person name="Gerner-Smidt P."/>
        </authorList>
    </citation>
    <scope>NUCLEOTIDE SEQUENCE</scope>
    <source>
        <strain evidence="3">PNUSAC001154</strain>
    </source>
</reference>
<dbReference type="PANTHER" id="PTHR34477">
    <property type="entry name" value="UPF0213 PROTEIN YHBQ"/>
    <property type="match status" value="1"/>
</dbReference>
<organism evidence="3">
    <name type="scientific">Campylobacter upsaliensis</name>
    <dbReference type="NCBI Taxonomy" id="28080"/>
    <lineage>
        <taxon>Bacteria</taxon>
        <taxon>Pseudomonadati</taxon>
        <taxon>Campylobacterota</taxon>
        <taxon>Epsilonproteobacteria</taxon>
        <taxon>Campylobacterales</taxon>
        <taxon>Campylobacteraceae</taxon>
        <taxon>Campylobacter</taxon>
    </lineage>
</organism>
<name>A0A5L4V5D0_CAMUP</name>
<evidence type="ECO:0000259" key="2">
    <source>
        <dbReference type="PROSITE" id="PS50164"/>
    </source>
</evidence>
<gene>
    <name evidence="3" type="ORF">BSY74_05340</name>
</gene>
<dbReference type="AlphaFoldDB" id="A0A5L4V5D0"/>
<dbReference type="SUPFAM" id="SSF82771">
    <property type="entry name" value="GIY-YIG endonuclease"/>
    <property type="match status" value="1"/>
</dbReference>
<dbReference type="SMART" id="SM00465">
    <property type="entry name" value="GIYc"/>
    <property type="match status" value="1"/>
</dbReference>
<dbReference type="InterPro" id="IPR000305">
    <property type="entry name" value="GIY-YIG_endonuc"/>
</dbReference>
<protein>
    <submittedName>
        <fullName evidence="3">GIY-YIG nuclease family protein</fullName>
    </submittedName>
</protein>
<dbReference type="Pfam" id="PF01541">
    <property type="entry name" value="GIY-YIG"/>
    <property type="match status" value="1"/>
</dbReference>
<evidence type="ECO:0000313" key="3">
    <source>
        <dbReference type="EMBL" id="EAL3776942.1"/>
    </source>
</evidence>
<sequence length="97" mass="11229">MKPKRPCVYILCNKPNGTLYVGVTSDLQSRIYQHKNKTFSGFTAKYNVSRLAYFEFFETMEEAILREKQLKGGSRAKKIALILGVNETWRDLSEDFV</sequence>
<dbReference type="EMBL" id="AACNSW010000016">
    <property type="protein sequence ID" value="EAL3776942.1"/>
    <property type="molecule type" value="Genomic_DNA"/>
</dbReference>